<organism evidence="2 3">
    <name type="scientific">Planoprotostelium fungivorum</name>
    <dbReference type="NCBI Taxonomy" id="1890364"/>
    <lineage>
        <taxon>Eukaryota</taxon>
        <taxon>Amoebozoa</taxon>
        <taxon>Evosea</taxon>
        <taxon>Variosea</taxon>
        <taxon>Cavosteliida</taxon>
        <taxon>Cavosteliaceae</taxon>
        <taxon>Planoprotostelium</taxon>
    </lineage>
</organism>
<gene>
    <name evidence="2" type="ORF">PROFUN_12137</name>
</gene>
<evidence type="ECO:0000313" key="3">
    <source>
        <dbReference type="Proteomes" id="UP000241769"/>
    </source>
</evidence>
<proteinExistence type="predicted"/>
<protein>
    <submittedName>
        <fullName evidence="2">Uncharacterized protein</fullName>
    </submittedName>
</protein>
<dbReference type="EMBL" id="MDYQ01000159">
    <property type="protein sequence ID" value="PRP80179.1"/>
    <property type="molecule type" value="Genomic_DNA"/>
</dbReference>
<sequence>MIIGLGLVSQRRRNGTPSHQGSCLVPKLSGTKARWCPGLTDQEGKAGQCEKPSLGPKGAHGGTKVGVENGSSGVELSVEFESRALDLIWSGPTW</sequence>
<comment type="caution">
    <text evidence="2">The sequence shown here is derived from an EMBL/GenBank/DDBJ whole genome shotgun (WGS) entry which is preliminary data.</text>
</comment>
<dbReference type="Proteomes" id="UP000241769">
    <property type="component" value="Unassembled WGS sequence"/>
</dbReference>
<feature type="region of interest" description="Disordered" evidence="1">
    <location>
        <begin position="42"/>
        <end position="70"/>
    </location>
</feature>
<dbReference type="AlphaFoldDB" id="A0A2P6N8A2"/>
<feature type="region of interest" description="Disordered" evidence="1">
    <location>
        <begin position="1"/>
        <end position="24"/>
    </location>
</feature>
<dbReference type="InParanoid" id="A0A2P6N8A2"/>
<evidence type="ECO:0000313" key="2">
    <source>
        <dbReference type="EMBL" id="PRP80179.1"/>
    </source>
</evidence>
<name>A0A2P6N8A2_9EUKA</name>
<reference evidence="2 3" key="1">
    <citation type="journal article" date="2018" name="Genome Biol. Evol.">
        <title>Multiple Roots of Fruiting Body Formation in Amoebozoa.</title>
        <authorList>
            <person name="Hillmann F."/>
            <person name="Forbes G."/>
            <person name="Novohradska S."/>
            <person name="Ferling I."/>
            <person name="Riege K."/>
            <person name="Groth M."/>
            <person name="Westermann M."/>
            <person name="Marz M."/>
            <person name="Spaller T."/>
            <person name="Winckler T."/>
            <person name="Schaap P."/>
            <person name="Glockner G."/>
        </authorList>
    </citation>
    <scope>NUCLEOTIDE SEQUENCE [LARGE SCALE GENOMIC DNA]</scope>
    <source>
        <strain evidence="2 3">Jena</strain>
    </source>
</reference>
<accession>A0A2P6N8A2</accession>
<evidence type="ECO:0000256" key="1">
    <source>
        <dbReference type="SAM" id="MobiDB-lite"/>
    </source>
</evidence>
<keyword evidence="3" id="KW-1185">Reference proteome</keyword>